<dbReference type="EMBL" id="JACVVK020000135">
    <property type="protein sequence ID" value="KAK7489713.1"/>
    <property type="molecule type" value="Genomic_DNA"/>
</dbReference>
<evidence type="ECO:0000313" key="6">
    <source>
        <dbReference type="EMBL" id="KAK7489713.1"/>
    </source>
</evidence>
<dbReference type="InterPro" id="IPR000742">
    <property type="entry name" value="EGF"/>
</dbReference>
<protein>
    <recommendedName>
        <fullName evidence="8">EGF-like domain-containing protein</fullName>
    </recommendedName>
</protein>
<evidence type="ECO:0000256" key="1">
    <source>
        <dbReference type="ARBA" id="ARBA00022536"/>
    </source>
</evidence>
<dbReference type="SMART" id="SM00181">
    <property type="entry name" value="EGF"/>
    <property type="match status" value="3"/>
</dbReference>
<evidence type="ECO:0008006" key="8">
    <source>
        <dbReference type="Google" id="ProtNLM"/>
    </source>
</evidence>
<dbReference type="Proteomes" id="UP001519460">
    <property type="component" value="Unassembled WGS sequence"/>
</dbReference>
<evidence type="ECO:0000259" key="4">
    <source>
        <dbReference type="PROSITE" id="PS00022"/>
    </source>
</evidence>
<dbReference type="Pfam" id="PF00053">
    <property type="entry name" value="EGF_laminin"/>
    <property type="match status" value="1"/>
</dbReference>
<feature type="non-terminal residue" evidence="6">
    <location>
        <position position="1"/>
    </location>
</feature>
<dbReference type="SUPFAM" id="SSF57184">
    <property type="entry name" value="Growth factor receptor domain"/>
    <property type="match status" value="1"/>
</dbReference>
<name>A0ABD0KR19_9CAEN</name>
<dbReference type="InterPro" id="IPR002049">
    <property type="entry name" value="LE_dom"/>
</dbReference>
<dbReference type="CDD" id="cd00055">
    <property type="entry name" value="EGF_Lam"/>
    <property type="match status" value="1"/>
</dbReference>
<keyword evidence="1" id="KW-0245">EGF-like domain</keyword>
<keyword evidence="3" id="KW-0472">Membrane</keyword>
<dbReference type="InterPro" id="IPR009030">
    <property type="entry name" value="Growth_fac_rcpt_cys_sf"/>
</dbReference>
<dbReference type="PROSITE" id="PS01248">
    <property type="entry name" value="EGF_LAM_1"/>
    <property type="match status" value="1"/>
</dbReference>
<dbReference type="InterPro" id="IPR042635">
    <property type="entry name" value="MEGF10/SREC1/2-like"/>
</dbReference>
<evidence type="ECO:0000259" key="5">
    <source>
        <dbReference type="PROSITE" id="PS01248"/>
    </source>
</evidence>
<dbReference type="PANTHER" id="PTHR24043">
    <property type="entry name" value="SCAVENGER RECEPTOR CLASS F"/>
    <property type="match status" value="1"/>
</dbReference>
<feature type="domain" description="Laminin EGF-like" evidence="5">
    <location>
        <begin position="93"/>
        <end position="128"/>
    </location>
</feature>
<feature type="transmembrane region" description="Helical" evidence="3">
    <location>
        <begin position="213"/>
        <end position="236"/>
    </location>
</feature>
<comment type="caution">
    <text evidence="6">The sequence shown here is derived from an EMBL/GenBank/DDBJ whole genome shotgun (WGS) entry which is preliminary data.</text>
</comment>
<reference evidence="6 7" key="1">
    <citation type="journal article" date="2023" name="Sci. Data">
        <title>Genome assembly of the Korean intertidal mud-creeper Batillaria attramentaria.</title>
        <authorList>
            <person name="Patra A.K."/>
            <person name="Ho P.T."/>
            <person name="Jun S."/>
            <person name="Lee S.J."/>
            <person name="Kim Y."/>
            <person name="Won Y.J."/>
        </authorList>
    </citation>
    <scope>NUCLEOTIDE SEQUENCE [LARGE SCALE GENOMIC DNA]</scope>
    <source>
        <strain evidence="6">Wonlab-2016</strain>
    </source>
</reference>
<dbReference type="PROSITE" id="PS00022">
    <property type="entry name" value="EGF_1"/>
    <property type="match status" value="1"/>
</dbReference>
<feature type="region of interest" description="Disordered" evidence="2">
    <location>
        <begin position="244"/>
        <end position="263"/>
    </location>
</feature>
<keyword evidence="7" id="KW-1185">Reference proteome</keyword>
<dbReference type="PRINTS" id="PR00011">
    <property type="entry name" value="EGFLAMININ"/>
</dbReference>
<keyword evidence="3" id="KW-0812">Transmembrane</keyword>
<keyword evidence="3" id="KW-1133">Transmembrane helix</keyword>
<gene>
    <name evidence="6" type="ORF">BaRGS_00019108</name>
</gene>
<accession>A0ABD0KR19</accession>
<dbReference type="Gene3D" id="2.170.300.10">
    <property type="entry name" value="Tie2 ligand-binding domain superfamily"/>
    <property type="match status" value="1"/>
</dbReference>
<evidence type="ECO:0000313" key="7">
    <source>
        <dbReference type="Proteomes" id="UP001519460"/>
    </source>
</evidence>
<evidence type="ECO:0000256" key="3">
    <source>
        <dbReference type="SAM" id="Phobius"/>
    </source>
</evidence>
<feature type="domain" description="EGF-like" evidence="4">
    <location>
        <begin position="93"/>
        <end position="104"/>
    </location>
</feature>
<organism evidence="6 7">
    <name type="scientific">Batillaria attramentaria</name>
    <dbReference type="NCBI Taxonomy" id="370345"/>
    <lineage>
        <taxon>Eukaryota</taxon>
        <taxon>Metazoa</taxon>
        <taxon>Spiralia</taxon>
        <taxon>Lophotrochozoa</taxon>
        <taxon>Mollusca</taxon>
        <taxon>Gastropoda</taxon>
        <taxon>Caenogastropoda</taxon>
        <taxon>Sorbeoconcha</taxon>
        <taxon>Cerithioidea</taxon>
        <taxon>Batillariidae</taxon>
        <taxon>Batillaria</taxon>
    </lineage>
</organism>
<evidence type="ECO:0000256" key="2">
    <source>
        <dbReference type="SAM" id="MobiDB-lite"/>
    </source>
</evidence>
<proteinExistence type="predicted"/>
<sequence>NYPQLMVNIAVYVGQTLVFTFPSNKSDIQNSTVITDNLPLRGSSIKLNETGYVVLCELQADDCVSGRYGAQCQQMCSAGCQSDMSCDSITGNCTCNTGWSGAQCRTCASGYYNNTVSGVDTPGDCIPCGSGCSDTCDGQSGYCTCRTGWEPPFCDQECSAGHYSPNLGCKACGAGCEDVTSCDPLTGLCSCQRGWVPPTCHVNFVDGGSNTGAIVGSVVGVGVVICITILVTGLLIRSRRLPQPTLEHSETPRNSAAEGHEAATECRADLEATNGEGIGEQGDVSHNYDTARSYENADDIRFYTSLETNQPSTHGPQYANTTTATANYENLYVTTDNQYENIPNIKIM</sequence>
<dbReference type="AlphaFoldDB" id="A0ABD0KR19"/>